<organism evidence="2">
    <name type="scientific">Kwoniella bestiolae CBS 10118</name>
    <dbReference type="NCBI Taxonomy" id="1296100"/>
    <lineage>
        <taxon>Eukaryota</taxon>
        <taxon>Fungi</taxon>
        <taxon>Dikarya</taxon>
        <taxon>Basidiomycota</taxon>
        <taxon>Agaricomycotina</taxon>
        <taxon>Tremellomycetes</taxon>
        <taxon>Tremellales</taxon>
        <taxon>Cryptococcaceae</taxon>
        <taxon>Kwoniella</taxon>
    </lineage>
</organism>
<reference evidence="3" key="4">
    <citation type="submission" date="2024-02" db="EMBL/GenBank/DDBJ databases">
        <title>Comparative genomics of Cryptococcus and Kwoniella reveals pathogenesis evolution and contrasting modes of karyotype evolution via chromosome fusion or intercentromeric recombination.</title>
        <authorList>
            <person name="Coelho M.A."/>
            <person name="David-Palma M."/>
            <person name="Shea T."/>
            <person name="Bowers K."/>
            <person name="McGinley-Smith S."/>
            <person name="Mohammad A.W."/>
            <person name="Gnirke A."/>
            <person name="Yurkov A.M."/>
            <person name="Nowrousian M."/>
            <person name="Sun S."/>
            <person name="Cuomo C.A."/>
            <person name="Heitman J."/>
        </authorList>
    </citation>
    <scope>NUCLEOTIDE SEQUENCE</scope>
    <source>
        <strain evidence="3">CBS 10118</strain>
    </source>
</reference>
<accession>A0A1B9FUH4</accession>
<dbReference type="EMBL" id="CP144548">
    <property type="protein sequence ID" value="WVW86869.1"/>
    <property type="molecule type" value="Genomic_DNA"/>
</dbReference>
<evidence type="ECO:0000256" key="1">
    <source>
        <dbReference type="SAM" id="SignalP"/>
    </source>
</evidence>
<name>A0A1B9FUH4_9TREE</name>
<dbReference type="KEGG" id="kbi:30212464"/>
<feature type="chain" id="PRO_5042334644" description="Secreted protein" evidence="1">
    <location>
        <begin position="24"/>
        <end position="139"/>
    </location>
</feature>
<reference evidence="3" key="2">
    <citation type="submission" date="2013-07" db="EMBL/GenBank/DDBJ databases">
        <authorList>
            <consortium name="The Broad Institute Genome Sequencing Platform"/>
            <person name="Cuomo C."/>
            <person name="Litvintseva A."/>
            <person name="Chen Y."/>
            <person name="Heitman J."/>
            <person name="Sun S."/>
            <person name="Springer D."/>
            <person name="Dromer F."/>
            <person name="Young S.K."/>
            <person name="Zeng Q."/>
            <person name="Gargeya S."/>
            <person name="Fitzgerald M."/>
            <person name="Abouelleil A."/>
            <person name="Alvarado L."/>
            <person name="Berlin A.M."/>
            <person name="Chapman S.B."/>
            <person name="Dewar J."/>
            <person name="Goldberg J."/>
            <person name="Griggs A."/>
            <person name="Gujja S."/>
            <person name="Hansen M."/>
            <person name="Howarth C."/>
            <person name="Imamovic A."/>
            <person name="Larimer J."/>
            <person name="McCowan C."/>
            <person name="Murphy C."/>
            <person name="Pearson M."/>
            <person name="Priest M."/>
            <person name="Roberts A."/>
            <person name="Saif S."/>
            <person name="Shea T."/>
            <person name="Sykes S."/>
            <person name="Wortman J."/>
            <person name="Nusbaum C."/>
            <person name="Birren B."/>
        </authorList>
    </citation>
    <scope>NUCLEOTIDE SEQUENCE</scope>
    <source>
        <strain evidence="3">CBS 10118</strain>
    </source>
</reference>
<evidence type="ECO:0000313" key="2">
    <source>
        <dbReference type="EMBL" id="OCF22417.1"/>
    </source>
</evidence>
<reference evidence="2" key="3">
    <citation type="submission" date="2014-01" db="EMBL/GenBank/DDBJ databases">
        <title>Evolution of pathogenesis and genome organization in the Tremellales.</title>
        <authorList>
            <person name="Cuomo C."/>
            <person name="Litvintseva A."/>
            <person name="Heitman J."/>
            <person name="Chen Y."/>
            <person name="Sun S."/>
            <person name="Springer D."/>
            <person name="Dromer F."/>
            <person name="Young S."/>
            <person name="Zeng Q."/>
            <person name="Chapman S."/>
            <person name="Gujja S."/>
            <person name="Saif S."/>
            <person name="Birren B."/>
        </authorList>
    </citation>
    <scope>NUCLEOTIDE SEQUENCE</scope>
    <source>
        <strain evidence="2">CBS 10118</strain>
    </source>
</reference>
<feature type="signal peptide" evidence="1">
    <location>
        <begin position="1"/>
        <end position="23"/>
    </location>
</feature>
<dbReference type="VEuPathDB" id="FungiDB:I302_08065"/>
<evidence type="ECO:0000313" key="4">
    <source>
        <dbReference type="Proteomes" id="UP000092730"/>
    </source>
</evidence>
<reference evidence="2" key="1">
    <citation type="submission" date="2013-07" db="EMBL/GenBank/DDBJ databases">
        <title>The Genome Sequence of Cryptococcus bestiolae CBS10118.</title>
        <authorList>
            <consortium name="The Broad Institute Genome Sequencing Platform"/>
            <person name="Cuomo C."/>
            <person name="Litvintseva A."/>
            <person name="Chen Y."/>
            <person name="Heitman J."/>
            <person name="Sun S."/>
            <person name="Springer D."/>
            <person name="Dromer F."/>
            <person name="Young S.K."/>
            <person name="Zeng Q."/>
            <person name="Gargeya S."/>
            <person name="Fitzgerald M."/>
            <person name="Abouelleil A."/>
            <person name="Alvarado L."/>
            <person name="Berlin A.M."/>
            <person name="Chapman S.B."/>
            <person name="Dewar J."/>
            <person name="Goldberg J."/>
            <person name="Griggs A."/>
            <person name="Gujja S."/>
            <person name="Hansen M."/>
            <person name="Howarth C."/>
            <person name="Imamovic A."/>
            <person name="Larimer J."/>
            <person name="McCowan C."/>
            <person name="Murphy C."/>
            <person name="Pearson M."/>
            <person name="Priest M."/>
            <person name="Roberts A."/>
            <person name="Saif S."/>
            <person name="Shea T."/>
            <person name="Sykes S."/>
            <person name="Wortman J."/>
            <person name="Nusbaum C."/>
            <person name="Birren B."/>
        </authorList>
    </citation>
    <scope>NUCLEOTIDE SEQUENCE [LARGE SCALE GENOMIC DNA]</scope>
    <source>
        <strain evidence="2">CBS 10118</strain>
    </source>
</reference>
<dbReference type="EMBL" id="KI894025">
    <property type="protein sequence ID" value="OCF22417.1"/>
    <property type="molecule type" value="Genomic_DNA"/>
</dbReference>
<dbReference type="AlphaFoldDB" id="A0A1B9FUH4"/>
<keyword evidence="1" id="KW-0732">Signal</keyword>
<evidence type="ECO:0000313" key="3">
    <source>
        <dbReference type="EMBL" id="WVW86869.1"/>
    </source>
</evidence>
<sequence>MFKIKSLALLTTLFEASILHVSAAGDLKIRWETGGVVFPAGGKLNGNGDEGYRGEISGKTHFTWQIEEDHKVAWYVEFVAESTKNYEGTAEFNLISRSPYVEVIDDKDGGVVLRSSSATCEVAEGCYQNTISFDTVSLG</sequence>
<dbReference type="GeneID" id="30212464"/>
<evidence type="ECO:0008006" key="5">
    <source>
        <dbReference type="Google" id="ProtNLM"/>
    </source>
</evidence>
<proteinExistence type="predicted"/>
<gene>
    <name evidence="2" type="ORF">I302_08065</name>
    <name evidence="3" type="ORF">I302_108924</name>
</gene>
<dbReference type="Proteomes" id="UP000092730">
    <property type="component" value="Chromosome 8"/>
</dbReference>
<protein>
    <recommendedName>
        <fullName evidence="5">Secreted protein</fullName>
    </recommendedName>
</protein>
<dbReference type="RefSeq" id="XP_019043487.1">
    <property type="nucleotide sequence ID" value="XM_019194651.1"/>
</dbReference>
<keyword evidence="4" id="KW-1185">Reference proteome</keyword>